<dbReference type="AlphaFoldDB" id="A0A6J7UBF2"/>
<feature type="transmembrane region" description="Helical" evidence="6">
    <location>
        <begin position="167"/>
        <end position="192"/>
    </location>
</feature>
<keyword evidence="3 6" id="KW-0812">Transmembrane</keyword>
<keyword evidence="5 6" id="KW-0472">Membrane</keyword>
<comment type="subcellular location">
    <subcellularLocation>
        <location evidence="1">Cell membrane</location>
        <topology evidence="1">Multi-pass membrane protein</topology>
    </subcellularLocation>
</comment>
<proteinExistence type="predicted"/>
<gene>
    <name evidence="8" type="ORF">UFOPK4366_00487</name>
</gene>
<organism evidence="8">
    <name type="scientific">freshwater metagenome</name>
    <dbReference type="NCBI Taxonomy" id="449393"/>
    <lineage>
        <taxon>unclassified sequences</taxon>
        <taxon>metagenomes</taxon>
        <taxon>ecological metagenomes</taxon>
    </lineage>
</organism>
<evidence type="ECO:0000256" key="4">
    <source>
        <dbReference type="ARBA" id="ARBA00022989"/>
    </source>
</evidence>
<feature type="domain" description="Type II secretion system protein GspF" evidence="7">
    <location>
        <begin position="64"/>
        <end position="181"/>
    </location>
</feature>
<feature type="transmembrane region" description="Helical" evidence="6">
    <location>
        <begin position="60"/>
        <end position="86"/>
    </location>
</feature>
<dbReference type="Gene3D" id="1.20.81.30">
    <property type="entry name" value="Type II secretion system (T2SS), domain F"/>
    <property type="match status" value="1"/>
</dbReference>
<accession>A0A6J7UBF2</accession>
<evidence type="ECO:0000256" key="3">
    <source>
        <dbReference type="ARBA" id="ARBA00022692"/>
    </source>
</evidence>
<evidence type="ECO:0000313" key="8">
    <source>
        <dbReference type="EMBL" id="CAB5062840.1"/>
    </source>
</evidence>
<dbReference type="PANTHER" id="PTHR35007:SF3">
    <property type="entry name" value="POSSIBLE CONSERVED ALANINE RICH MEMBRANE PROTEIN"/>
    <property type="match status" value="1"/>
</dbReference>
<keyword evidence="2" id="KW-1003">Cell membrane</keyword>
<evidence type="ECO:0000259" key="7">
    <source>
        <dbReference type="Pfam" id="PF00482"/>
    </source>
</evidence>
<dbReference type="InterPro" id="IPR018076">
    <property type="entry name" value="T2SS_GspF_dom"/>
</dbReference>
<feature type="transmembrane region" description="Helical" evidence="6">
    <location>
        <begin position="12"/>
        <end position="34"/>
    </location>
</feature>
<keyword evidence="4 6" id="KW-1133">Transmembrane helix</keyword>
<evidence type="ECO:0000256" key="6">
    <source>
        <dbReference type="SAM" id="Phobius"/>
    </source>
</evidence>
<dbReference type="InterPro" id="IPR042094">
    <property type="entry name" value="T2SS_GspF_sf"/>
</dbReference>
<evidence type="ECO:0000256" key="2">
    <source>
        <dbReference type="ARBA" id="ARBA00022475"/>
    </source>
</evidence>
<dbReference type="GO" id="GO:0005886">
    <property type="term" value="C:plasma membrane"/>
    <property type="evidence" value="ECO:0007669"/>
    <property type="project" value="UniProtKB-SubCell"/>
</dbReference>
<evidence type="ECO:0000256" key="5">
    <source>
        <dbReference type="ARBA" id="ARBA00023136"/>
    </source>
</evidence>
<dbReference type="Pfam" id="PF00482">
    <property type="entry name" value="T2SSF"/>
    <property type="match status" value="1"/>
</dbReference>
<protein>
    <submittedName>
        <fullName evidence="8">Unannotated protein</fullName>
    </submittedName>
</protein>
<name>A0A6J7UBF2_9ZZZZ</name>
<dbReference type="PANTHER" id="PTHR35007">
    <property type="entry name" value="INTEGRAL MEMBRANE PROTEIN-RELATED"/>
    <property type="match status" value="1"/>
</dbReference>
<dbReference type="EMBL" id="CAFBQS010000072">
    <property type="protein sequence ID" value="CAB5062840.1"/>
    <property type="molecule type" value="Genomic_DNA"/>
</dbReference>
<evidence type="ECO:0000256" key="1">
    <source>
        <dbReference type="ARBA" id="ARBA00004651"/>
    </source>
</evidence>
<reference evidence="8" key="1">
    <citation type="submission" date="2020-05" db="EMBL/GenBank/DDBJ databases">
        <authorList>
            <person name="Chiriac C."/>
            <person name="Salcher M."/>
            <person name="Ghai R."/>
            <person name="Kavagutti S V."/>
        </authorList>
    </citation>
    <scope>NUCLEOTIDE SEQUENCE</scope>
</reference>
<sequence>MRFSGRNKGAFIFSLVFVLLFPKIFFISPAIYWITLRLIESLPTREQANSKLSVEAELPFFGQILSALIAAGSNLLTALEVVAPMLNSDLSRRTSRTIDLLRVGSPPANAWHEWVEDPVTRDWAGGLIRAQERGRPLANLLRVSAVSLSEQRLRRARIQVSKLGVKLSLPIGICFLPSFIFGAIVPIVITFFSTLKFF</sequence>